<protein>
    <recommendedName>
        <fullName evidence="4">J domain-containing protein</fullName>
    </recommendedName>
</protein>
<dbReference type="SUPFAM" id="SSF46565">
    <property type="entry name" value="Chaperone J-domain"/>
    <property type="match status" value="1"/>
</dbReference>
<dbReference type="Proteomes" id="UP001176517">
    <property type="component" value="Unassembled WGS sequence"/>
</dbReference>
<sequence length="212" mass="23778">MPLKQKKPTAAQEDALRKVEDTFGEPYATLCFIRGPPFTREEVDADHDELVLLVHPDRNPGDTAETMTRFVRYVRDALRDVVRTNEEAPFNIFGDAAQDRKTYSANVKAQAQKRAREEEKRGSVSQGSSGSRGDGNKRRQGEDPPDPQEISAIDTRVGSPGMDDVRRLLHNLDIDAGSSGTNNIRSALNTLETLHDRVMRSLRHRLPDTQWG</sequence>
<organism evidence="2 3">
    <name type="scientific">Tilletia horrida</name>
    <dbReference type="NCBI Taxonomy" id="155126"/>
    <lineage>
        <taxon>Eukaryota</taxon>
        <taxon>Fungi</taxon>
        <taxon>Dikarya</taxon>
        <taxon>Basidiomycota</taxon>
        <taxon>Ustilaginomycotina</taxon>
        <taxon>Exobasidiomycetes</taxon>
        <taxon>Tilletiales</taxon>
        <taxon>Tilletiaceae</taxon>
        <taxon>Tilletia</taxon>
    </lineage>
</organism>
<name>A0AAN6GS19_9BASI</name>
<gene>
    <name evidence="2" type="ORF">OC846_003401</name>
</gene>
<evidence type="ECO:0008006" key="4">
    <source>
        <dbReference type="Google" id="ProtNLM"/>
    </source>
</evidence>
<evidence type="ECO:0000313" key="2">
    <source>
        <dbReference type="EMBL" id="KAK0551161.1"/>
    </source>
</evidence>
<evidence type="ECO:0000256" key="1">
    <source>
        <dbReference type="SAM" id="MobiDB-lite"/>
    </source>
</evidence>
<proteinExistence type="predicted"/>
<reference evidence="2" key="1">
    <citation type="journal article" date="2023" name="PhytoFront">
        <title>Draft Genome Resources of Seven Strains of Tilletia horrida, Causal Agent of Kernel Smut of Rice.</title>
        <authorList>
            <person name="Khanal S."/>
            <person name="Antony Babu S."/>
            <person name="Zhou X.G."/>
        </authorList>
    </citation>
    <scope>NUCLEOTIDE SEQUENCE</scope>
    <source>
        <strain evidence="2">TX6</strain>
    </source>
</reference>
<keyword evidence="3" id="KW-1185">Reference proteome</keyword>
<evidence type="ECO:0000313" key="3">
    <source>
        <dbReference type="Proteomes" id="UP001176517"/>
    </source>
</evidence>
<dbReference type="InterPro" id="IPR036869">
    <property type="entry name" value="J_dom_sf"/>
</dbReference>
<dbReference type="EMBL" id="JAPDMZ010000081">
    <property type="protein sequence ID" value="KAK0551161.1"/>
    <property type="molecule type" value="Genomic_DNA"/>
</dbReference>
<dbReference type="AlphaFoldDB" id="A0AAN6GS19"/>
<feature type="region of interest" description="Disordered" evidence="1">
    <location>
        <begin position="101"/>
        <end position="162"/>
    </location>
</feature>
<accession>A0AAN6GS19</accession>
<comment type="caution">
    <text evidence="2">The sequence shown here is derived from an EMBL/GenBank/DDBJ whole genome shotgun (WGS) entry which is preliminary data.</text>
</comment>